<evidence type="ECO:0000313" key="2">
    <source>
        <dbReference type="Proteomes" id="UP001064489"/>
    </source>
</evidence>
<protein>
    <submittedName>
        <fullName evidence="1">Uncharacterized protein</fullName>
    </submittedName>
</protein>
<comment type="caution">
    <text evidence="1">The sequence shown here is derived from an EMBL/GenBank/DDBJ whole genome shotgun (WGS) entry which is preliminary data.</text>
</comment>
<name>A0AAD5P5Q9_ACENE</name>
<dbReference type="SMART" id="SM00612">
    <property type="entry name" value="Kelch"/>
    <property type="match status" value="2"/>
</dbReference>
<accession>A0AAD5P5Q9</accession>
<dbReference type="EMBL" id="JAJSOW010000002">
    <property type="protein sequence ID" value="KAI9198784.1"/>
    <property type="molecule type" value="Genomic_DNA"/>
</dbReference>
<dbReference type="SUPFAM" id="SSF117281">
    <property type="entry name" value="Kelch motif"/>
    <property type="match status" value="1"/>
</dbReference>
<dbReference type="Gene3D" id="2.120.10.80">
    <property type="entry name" value="Kelch-type beta propeller"/>
    <property type="match status" value="1"/>
</dbReference>
<dbReference type="InterPro" id="IPR006652">
    <property type="entry name" value="Kelch_1"/>
</dbReference>
<gene>
    <name evidence="1" type="ORF">LWI28_022101</name>
</gene>
<dbReference type="Proteomes" id="UP001064489">
    <property type="component" value="Chromosome 13"/>
</dbReference>
<proteinExistence type="predicted"/>
<evidence type="ECO:0000313" key="1">
    <source>
        <dbReference type="EMBL" id="KAI9198784.1"/>
    </source>
</evidence>
<organism evidence="1 2">
    <name type="scientific">Acer negundo</name>
    <name type="common">Box elder</name>
    <dbReference type="NCBI Taxonomy" id="4023"/>
    <lineage>
        <taxon>Eukaryota</taxon>
        <taxon>Viridiplantae</taxon>
        <taxon>Streptophyta</taxon>
        <taxon>Embryophyta</taxon>
        <taxon>Tracheophyta</taxon>
        <taxon>Spermatophyta</taxon>
        <taxon>Magnoliopsida</taxon>
        <taxon>eudicotyledons</taxon>
        <taxon>Gunneridae</taxon>
        <taxon>Pentapetalae</taxon>
        <taxon>rosids</taxon>
        <taxon>malvids</taxon>
        <taxon>Sapindales</taxon>
        <taxon>Sapindaceae</taxon>
        <taxon>Hippocastanoideae</taxon>
        <taxon>Acereae</taxon>
        <taxon>Acer</taxon>
    </lineage>
</organism>
<reference evidence="1 2" key="1">
    <citation type="journal article" date="2022" name="Plant J.">
        <title>Strategies of tolerance reflected in two North American maple genomes.</title>
        <authorList>
            <person name="McEvoy S.L."/>
            <person name="Sezen U.U."/>
            <person name="Trouern-Trend A."/>
            <person name="McMahon S.M."/>
            <person name="Schaberg P.G."/>
            <person name="Yang J."/>
            <person name="Wegrzyn J.L."/>
            <person name="Swenson N.G."/>
        </authorList>
    </citation>
    <scope>NUCLEOTIDE SEQUENCE [LARGE SCALE GENOMIC DNA]</scope>
    <source>
        <strain evidence="1">91603</strain>
    </source>
</reference>
<dbReference type="PANTHER" id="PTHR47365">
    <property type="entry name" value="PLANT PROTEIN, PUTATIVE-RELATED"/>
    <property type="match status" value="1"/>
</dbReference>
<dbReference type="InterPro" id="IPR015915">
    <property type="entry name" value="Kelch-typ_b-propeller"/>
</dbReference>
<dbReference type="Pfam" id="PF01344">
    <property type="entry name" value="Kelch_1"/>
    <property type="match status" value="1"/>
</dbReference>
<dbReference type="AlphaFoldDB" id="A0AAD5P5Q9"/>
<dbReference type="PANTHER" id="PTHR47365:SF1">
    <property type="entry name" value="F-BOX_KELCH-REPEAT PROTEIN"/>
    <property type="match status" value="1"/>
</dbReference>
<sequence>MGSLPSPTQSSMPPESNLSSHHRVYASFCRREPEPTKSSNISNWIECYSPCNNTWSHVSSIPDLIDNQVLKGFSMVSIGDSIYIIGGRLCHKRRASEDEDDHQFVDVDVDVLPQVLCYNVESNQWTKCASMVAPRYDFACTILDNKIYVAGGKSSLSSCRGISSAEVYDPQIDEWTALPNMTALRYKCVGVTWQGKIHVVGGFAERADSDERVERVEFTERSSAEVYDTRAGKWDLVARMWQLDIPPNQIVALDNRLFSSGDCLKAWKGHIEAYDGELNIWNEVDGSHLQTLNSPISRSSITDDHDHDDGDYCPPNQRLYLTMTPIGTHLYFLVGHRTAGELSRTMSMVHTFDTRATSDAWRSFEPMIEDGEKELCSHCCVVQQLS</sequence>
<keyword evidence="2" id="KW-1185">Reference proteome</keyword>